<keyword evidence="3" id="KW-1185">Reference proteome</keyword>
<protein>
    <recommendedName>
        <fullName evidence="1">HMA domain-containing protein</fullName>
    </recommendedName>
</protein>
<dbReference type="EMBL" id="BSDY01000016">
    <property type="protein sequence ID" value="GLI57300.1"/>
    <property type="molecule type" value="Genomic_DNA"/>
</dbReference>
<dbReference type="CDD" id="cd00371">
    <property type="entry name" value="HMA"/>
    <property type="match status" value="1"/>
</dbReference>
<dbReference type="Proteomes" id="UP001144471">
    <property type="component" value="Unassembled WGS sequence"/>
</dbReference>
<name>A0A9W6GNQ5_9FUSO</name>
<dbReference type="RefSeq" id="WP_281836857.1">
    <property type="nucleotide sequence ID" value="NZ_BSDY01000016.1"/>
</dbReference>
<reference evidence="2" key="1">
    <citation type="submission" date="2022-12" db="EMBL/GenBank/DDBJ databases">
        <title>Reference genome sequencing for broad-spectrum identification of bacterial and archaeal isolates by mass spectrometry.</title>
        <authorList>
            <person name="Sekiguchi Y."/>
            <person name="Tourlousse D.M."/>
        </authorList>
    </citation>
    <scope>NUCLEOTIDE SEQUENCE</scope>
    <source>
        <strain evidence="2">10succ1</strain>
    </source>
</reference>
<accession>A0A9W6GNQ5</accession>
<dbReference type="AlphaFoldDB" id="A0A9W6GNQ5"/>
<evidence type="ECO:0000259" key="1">
    <source>
        <dbReference type="PROSITE" id="PS50846"/>
    </source>
</evidence>
<organism evidence="2 3">
    <name type="scientific">Propionigenium maris DSM 9537</name>
    <dbReference type="NCBI Taxonomy" id="1123000"/>
    <lineage>
        <taxon>Bacteria</taxon>
        <taxon>Fusobacteriati</taxon>
        <taxon>Fusobacteriota</taxon>
        <taxon>Fusobacteriia</taxon>
        <taxon>Fusobacteriales</taxon>
        <taxon>Fusobacteriaceae</taxon>
        <taxon>Propionigenium</taxon>
    </lineage>
</organism>
<gene>
    <name evidence="2" type="ORF">PM10SUCC1_28140</name>
</gene>
<proteinExistence type="predicted"/>
<dbReference type="InterPro" id="IPR006121">
    <property type="entry name" value="HMA_dom"/>
</dbReference>
<dbReference type="GO" id="GO:0046872">
    <property type="term" value="F:metal ion binding"/>
    <property type="evidence" value="ECO:0007669"/>
    <property type="project" value="InterPro"/>
</dbReference>
<dbReference type="PROSITE" id="PS50846">
    <property type="entry name" value="HMA_2"/>
    <property type="match status" value="1"/>
</dbReference>
<comment type="caution">
    <text evidence="2">The sequence shown here is derived from an EMBL/GenBank/DDBJ whole genome shotgun (WGS) entry which is preliminary data.</text>
</comment>
<dbReference type="InterPro" id="IPR036163">
    <property type="entry name" value="HMA_dom_sf"/>
</dbReference>
<dbReference type="SUPFAM" id="SSF55008">
    <property type="entry name" value="HMA, heavy metal-associated domain"/>
    <property type="match status" value="1"/>
</dbReference>
<dbReference type="Gene3D" id="3.30.70.100">
    <property type="match status" value="1"/>
</dbReference>
<feature type="domain" description="HMA" evidence="1">
    <location>
        <begin position="1"/>
        <end position="66"/>
    </location>
</feature>
<evidence type="ECO:0000313" key="2">
    <source>
        <dbReference type="EMBL" id="GLI57300.1"/>
    </source>
</evidence>
<sequence length="70" mass="8433">MRLSFFIHGMQAENQMLEFQESMMKIEGVEDIKINFHKKRGEIILDDSVEEQQIRDRIELMGFEVFQVLR</sequence>
<evidence type="ECO:0000313" key="3">
    <source>
        <dbReference type="Proteomes" id="UP001144471"/>
    </source>
</evidence>